<reference evidence="4 5" key="1">
    <citation type="submission" date="2020-07" db="EMBL/GenBank/DDBJ databases">
        <title>Roseicoccus Jingziensis gen. nov., sp. nov., isolated from coastal seawater.</title>
        <authorList>
            <person name="Feng X."/>
        </authorList>
    </citation>
    <scope>NUCLEOTIDE SEQUENCE [LARGE SCALE GENOMIC DNA]</scope>
    <source>
        <strain evidence="4 5">N1E253</strain>
    </source>
</reference>
<evidence type="ECO:0000259" key="2">
    <source>
        <dbReference type="Pfam" id="PF00391"/>
    </source>
</evidence>
<keyword evidence="4" id="KW-0670">Pyruvate</keyword>
<evidence type="ECO:0000313" key="4">
    <source>
        <dbReference type="EMBL" id="NWK54161.1"/>
    </source>
</evidence>
<organism evidence="4 5">
    <name type="scientific">Oceaniferula marina</name>
    <dbReference type="NCBI Taxonomy" id="2748318"/>
    <lineage>
        <taxon>Bacteria</taxon>
        <taxon>Pseudomonadati</taxon>
        <taxon>Verrucomicrobiota</taxon>
        <taxon>Verrucomicrobiia</taxon>
        <taxon>Verrucomicrobiales</taxon>
        <taxon>Verrucomicrobiaceae</taxon>
        <taxon>Oceaniferula</taxon>
    </lineage>
</organism>
<dbReference type="Pfam" id="PF01326">
    <property type="entry name" value="PPDK_N"/>
    <property type="match status" value="1"/>
</dbReference>
<evidence type="ECO:0000256" key="1">
    <source>
        <dbReference type="SAM" id="MobiDB-lite"/>
    </source>
</evidence>
<evidence type="ECO:0000313" key="5">
    <source>
        <dbReference type="Proteomes" id="UP000557872"/>
    </source>
</evidence>
<dbReference type="SUPFAM" id="SSF56059">
    <property type="entry name" value="Glutathione synthetase ATP-binding domain-like"/>
    <property type="match status" value="1"/>
</dbReference>
<keyword evidence="5" id="KW-1185">Reference proteome</keyword>
<feature type="domain" description="Pyruvate phosphate dikinase AMP/ATP-binding" evidence="3">
    <location>
        <begin position="58"/>
        <end position="266"/>
    </location>
</feature>
<dbReference type="AlphaFoldDB" id="A0A851GEL6"/>
<protein>
    <submittedName>
        <fullName evidence="4">Phosphoenolpyruvate synthase</fullName>
    </submittedName>
</protein>
<dbReference type="EMBL" id="JACBAZ010000001">
    <property type="protein sequence ID" value="NWK54161.1"/>
    <property type="molecule type" value="Genomic_DNA"/>
</dbReference>
<dbReference type="InterPro" id="IPR036637">
    <property type="entry name" value="Phosphohistidine_dom_sf"/>
</dbReference>
<dbReference type="InterPro" id="IPR002192">
    <property type="entry name" value="PPDK_AMP/ATP-bd"/>
</dbReference>
<name>A0A851GEL6_9BACT</name>
<comment type="caution">
    <text evidence="4">The sequence shown here is derived from an EMBL/GenBank/DDBJ whole genome shotgun (WGS) entry which is preliminary data.</text>
</comment>
<dbReference type="GO" id="GO:0005524">
    <property type="term" value="F:ATP binding"/>
    <property type="evidence" value="ECO:0007669"/>
    <property type="project" value="InterPro"/>
</dbReference>
<dbReference type="SUPFAM" id="SSF52009">
    <property type="entry name" value="Phosphohistidine domain"/>
    <property type="match status" value="1"/>
</dbReference>
<dbReference type="InterPro" id="IPR013815">
    <property type="entry name" value="ATP_grasp_subdomain_1"/>
</dbReference>
<dbReference type="Gene3D" id="3.50.30.10">
    <property type="entry name" value="Phosphohistidine domain"/>
    <property type="match status" value="1"/>
</dbReference>
<feature type="compositionally biased region" description="Polar residues" evidence="1">
    <location>
        <begin position="720"/>
        <end position="732"/>
    </location>
</feature>
<dbReference type="Gene3D" id="3.30.470.20">
    <property type="entry name" value="ATP-grasp fold, B domain"/>
    <property type="match status" value="1"/>
</dbReference>
<dbReference type="PANTHER" id="PTHR43615:SF1">
    <property type="entry name" value="PPDK_N DOMAIN-CONTAINING PROTEIN"/>
    <property type="match status" value="1"/>
</dbReference>
<dbReference type="Proteomes" id="UP000557872">
    <property type="component" value="Unassembled WGS sequence"/>
</dbReference>
<dbReference type="InterPro" id="IPR051549">
    <property type="entry name" value="PEP_Utilizing_Enz"/>
</dbReference>
<dbReference type="PANTHER" id="PTHR43615">
    <property type="entry name" value="PHOSPHOENOLPYRUVATE SYNTHASE-RELATED"/>
    <property type="match status" value="1"/>
</dbReference>
<accession>A0A851GEL6</accession>
<feature type="region of interest" description="Disordered" evidence="1">
    <location>
        <begin position="698"/>
        <end position="732"/>
    </location>
</feature>
<dbReference type="Pfam" id="PF00391">
    <property type="entry name" value="PEP-utilizers"/>
    <property type="match status" value="1"/>
</dbReference>
<dbReference type="RefSeq" id="WP_178930704.1">
    <property type="nucleotide sequence ID" value="NZ_JACBAZ010000001.1"/>
</dbReference>
<feature type="domain" description="PEP-utilising enzyme mobile" evidence="2">
    <location>
        <begin position="764"/>
        <end position="835"/>
    </location>
</feature>
<proteinExistence type="predicted"/>
<evidence type="ECO:0000259" key="3">
    <source>
        <dbReference type="Pfam" id="PF01326"/>
    </source>
</evidence>
<dbReference type="GO" id="GO:0016301">
    <property type="term" value="F:kinase activity"/>
    <property type="evidence" value="ECO:0007669"/>
    <property type="project" value="InterPro"/>
</dbReference>
<gene>
    <name evidence="4" type="ORF">HW115_00945</name>
</gene>
<dbReference type="Gene3D" id="3.30.1490.20">
    <property type="entry name" value="ATP-grasp fold, A domain"/>
    <property type="match status" value="1"/>
</dbReference>
<sequence>MIIHPHQTEYYELLGGKAKALALLKETGCRIPPWFAVTAGHPCDPDDIITTAKGLSCSYYAVRSSARGEDGSEHSFAGQYDTFLYVQHDDLLDRIERVQQSDQSEHLKTYQSSKHIDEVDCPTALVQRMLTPEVSGVAFSADPVTGSRDHVLVSGLWGTGSALVSGEADADVWSLDRNNKIVDSKIADKVHQHTASSKSDEGVSLEKVEPERRHIPCLTEDQLIEVATMARRCATYFNCPQDIEWAYEQGTLYLLQSRPITTLDHTPDPALPLTVWDNSNIAESYSGITSPMTFSFAERAYEYVYREFCTLLSVPKQRIADNGEVFPNMLGHIHGHVYYNLNSWYHVLAMLPGFTVNRSFMEQMMGVKEPMPDEVVQEILHRTQTTKIKDAAALIHTFIGLIKNHRSLEKQCDAFYLRLNKALESQPKPLTEMNGCELAGHYRDLESQLLKRWDAPLINDFFAMIYYGVLKSLCEKWLGDGTLQNTLLIDAGEIISAEPPRRILAMAELCADDNKLTEILACPDFSSDEKLTALGSSPPIYQAFVSYLEDFGDRCLEELKLESPTVGDNPQSLLTSIGVMAQRYQSDRMASSTPNQSPEPVADVTKSLSGIKRKLFLWVLKNTKDRVRDRENLRFERTRLFGRVRQIIVELGKRLHRENHIATPRDVFFLTISEVMGVYENTTSVEALRPTIESRKLEQASFTCPPPDRFETRGPLEHYSSFSPTRSATGTSPMDENTIQGTGACPGVVRGVVRVVTDPQNVTLQEGEILVAQQTDPGWVVLFPAASGLLVERGSLLSHSAIVARELQLPCVVSIRSITTILKSGDLIEMNGSTGEVKLLNPKP</sequence>
<dbReference type="InterPro" id="IPR008279">
    <property type="entry name" value="PEP-util_enz_mobile_dom"/>
</dbReference>